<feature type="transmembrane region" description="Helical" evidence="1">
    <location>
        <begin position="7"/>
        <end position="31"/>
    </location>
</feature>
<proteinExistence type="predicted"/>
<dbReference type="RefSeq" id="WP_072887769.1">
    <property type="nucleotide sequence ID" value="NZ_FQVW01000002.1"/>
</dbReference>
<dbReference type="AlphaFoldDB" id="A0A1M5DGG2"/>
<dbReference type="EMBL" id="FQVW01000002">
    <property type="protein sequence ID" value="SHF66057.1"/>
    <property type="molecule type" value="Genomic_DNA"/>
</dbReference>
<gene>
    <name evidence="2" type="ORF">SAMN05216225_100248</name>
</gene>
<dbReference type="Proteomes" id="UP000183988">
    <property type="component" value="Unassembled WGS sequence"/>
</dbReference>
<dbReference type="Pfam" id="PF12670">
    <property type="entry name" value="DUF3792"/>
    <property type="match status" value="1"/>
</dbReference>
<sequence length="126" mass="13611">MRQQQIIALMYGWIVVLALIFLSSLSLALLLKFSTFNEPTLTWVALVIGLIVLFLGGMIAGIKGKAKGWIIGAFTGLGFTLFVFLVQFLGYGESFNAQQSIHHLFYILSAVLGGVVGVNVVSGEES</sequence>
<organism evidence="2 3">
    <name type="scientific">Ornithinibacillus halophilus</name>
    <dbReference type="NCBI Taxonomy" id="930117"/>
    <lineage>
        <taxon>Bacteria</taxon>
        <taxon>Bacillati</taxon>
        <taxon>Bacillota</taxon>
        <taxon>Bacilli</taxon>
        <taxon>Bacillales</taxon>
        <taxon>Bacillaceae</taxon>
        <taxon>Ornithinibacillus</taxon>
    </lineage>
</organism>
<dbReference type="InterPro" id="IPR023804">
    <property type="entry name" value="DUF3792_TM"/>
</dbReference>
<feature type="transmembrane region" description="Helical" evidence="1">
    <location>
        <begin position="103"/>
        <end position="121"/>
    </location>
</feature>
<protein>
    <submittedName>
        <fullName evidence="2">Putative membrane protein, TIGR04086 family</fullName>
    </submittedName>
</protein>
<reference evidence="2 3" key="1">
    <citation type="submission" date="2016-11" db="EMBL/GenBank/DDBJ databases">
        <authorList>
            <person name="Jaros S."/>
            <person name="Januszkiewicz K."/>
            <person name="Wedrychowicz H."/>
        </authorList>
    </citation>
    <scope>NUCLEOTIDE SEQUENCE [LARGE SCALE GENOMIC DNA]</scope>
    <source>
        <strain evidence="2 3">IBRC-M 10683</strain>
    </source>
</reference>
<accession>A0A1M5DGG2</accession>
<keyword evidence="1" id="KW-0812">Transmembrane</keyword>
<name>A0A1M5DGG2_9BACI</name>
<evidence type="ECO:0000313" key="2">
    <source>
        <dbReference type="EMBL" id="SHF66057.1"/>
    </source>
</evidence>
<keyword evidence="3" id="KW-1185">Reference proteome</keyword>
<keyword evidence="1" id="KW-1133">Transmembrane helix</keyword>
<dbReference type="NCBIfam" id="TIGR04086">
    <property type="entry name" value="TIGR04086_membr"/>
    <property type="match status" value="1"/>
</dbReference>
<evidence type="ECO:0000313" key="3">
    <source>
        <dbReference type="Proteomes" id="UP000183988"/>
    </source>
</evidence>
<dbReference type="STRING" id="930117.SAMN05216225_100248"/>
<evidence type="ECO:0000256" key="1">
    <source>
        <dbReference type="SAM" id="Phobius"/>
    </source>
</evidence>
<feature type="transmembrane region" description="Helical" evidence="1">
    <location>
        <begin position="69"/>
        <end position="91"/>
    </location>
</feature>
<feature type="transmembrane region" description="Helical" evidence="1">
    <location>
        <begin position="43"/>
        <end position="62"/>
    </location>
</feature>
<keyword evidence="1" id="KW-0472">Membrane</keyword>